<dbReference type="PANTHER" id="PTHR30267">
    <property type="entry name" value="PROTEIN KINASE PRKA"/>
    <property type="match status" value="1"/>
</dbReference>
<evidence type="ECO:0000259" key="1">
    <source>
        <dbReference type="SMART" id="SM00763"/>
    </source>
</evidence>
<keyword evidence="2" id="KW-0418">Kinase</keyword>
<dbReference type="Pfam" id="PF06798">
    <property type="entry name" value="PrkA"/>
    <property type="match status" value="1"/>
</dbReference>
<protein>
    <submittedName>
        <fullName evidence="2">Putative serine protein kinase, PrkA</fullName>
    </submittedName>
</protein>
<reference evidence="2 3" key="1">
    <citation type="submission" date="2018-05" db="EMBL/GenBank/DDBJ databases">
        <title>A metagenomic window into the 2 km-deep terrestrial subsurface aquifer revealed taxonomically and functionally diverse microbial community comprising novel uncultured bacterial lineages.</title>
        <authorList>
            <person name="Kadnikov V.V."/>
            <person name="Mardanov A.V."/>
            <person name="Beletsky A.V."/>
            <person name="Banks D."/>
            <person name="Pimenov N.V."/>
            <person name="Frank Y.A."/>
            <person name="Karnachuk O.V."/>
            <person name="Ravin N.V."/>
        </authorList>
    </citation>
    <scope>NUCLEOTIDE SEQUENCE [LARGE SCALE GENOMIC DNA]</scope>
    <source>
        <strain evidence="2">BY5</strain>
    </source>
</reference>
<proteinExistence type="predicted"/>
<sequence length="762" mass="89993">MTNHLLANLIQTLTSERSHKPIRFDEFLDQIKTQGERIFRNIFQLFHDMIHFYISEVIDEYPGDTESIGFLKYNLDELFINDTEKPFFADRLFSNRLVNLAKSFRLSSAPNKIYVFKGPAGSGKSTFLNNLLDKFEKYVRHDDGLMYEVVWRIPYEEGWEVGPRRLDDIDGKSFLDAFGKEAKDGQHLHPEGVNFFEVPCPNHDNPFLLVPRQYRAELLRELVVDDGLRKRLFKHKQYQWVLKNEPCTVCNSIFDALTERFSIREIFAMIYARRYLFNRKQGIGISVFNSGDEVEKSHVRTNEKIQSFLNEFFQDSNKVKYVHSSYANTNVGVRALMDLKARNIQRFLDLHGIISDEVHKVQDIEERIRSLFIVLMNPDDFENVAKQSGQDSNELDTSMKDRLHEILVPYVLDYNTEIKIYTNTFGEQIKLRFMPHVLENFAKTIISSRIKGRSQAIEDWIEDDRAYTKVCDPDFYLLKMDLYTGVIPEWLTKEDRASLKAEVRKAVLAESEKDGHDGFSGRESLHIFNEFYTRYAKKRPITMRHLYEFFMDEHRHLSSKIPRDFLKHLTDLYDYEVLKEVKDSMYSFNDEEIRRTILNYLVAITHNVGDTFKNPYLNYEEFQVTSDFLDIVETHLMGYSASNYQRSKFRDETIAEYASVTLAREIKVEGKKIEETRQFLEMYAQFTKTARENVLDPYVGNSNFRCAIKEYETPDFDKYDTKIRERVKYLFETLAAKYHYTTDCAKVVVLYVIDNDLHRKFK</sequence>
<dbReference type="PANTHER" id="PTHR30267:SF2">
    <property type="entry name" value="PROTEIN PRKA"/>
    <property type="match status" value="1"/>
</dbReference>
<keyword evidence="2" id="KW-0808">Transferase</keyword>
<feature type="domain" description="PrkA AAA" evidence="1">
    <location>
        <begin position="22"/>
        <end position="457"/>
    </location>
</feature>
<dbReference type="InterPro" id="IPR027417">
    <property type="entry name" value="P-loop_NTPase"/>
</dbReference>
<accession>A0A367ZRY1</accession>
<dbReference type="InterPro" id="IPR013153">
    <property type="entry name" value="Prk_AAA"/>
</dbReference>
<dbReference type="InterPro" id="IPR010650">
    <property type="entry name" value="PrkA_C"/>
</dbReference>
<dbReference type="Proteomes" id="UP000252355">
    <property type="component" value="Unassembled WGS sequence"/>
</dbReference>
<dbReference type="SUPFAM" id="SSF52540">
    <property type="entry name" value="P-loop containing nucleoside triphosphate hydrolases"/>
    <property type="match status" value="2"/>
</dbReference>
<dbReference type="GO" id="GO:0004672">
    <property type="term" value="F:protein kinase activity"/>
    <property type="evidence" value="ECO:0007669"/>
    <property type="project" value="TreeGrafter"/>
</dbReference>
<comment type="caution">
    <text evidence="2">The sequence shown here is derived from an EMBL/GenBank/DDBJ whole genome shotgun (WGS) entry which is preliminary data.</text>
</comment>
<gene>
    <name evidence="2" type="ORF">OZSIB_3605</name>
</gene>
<dbReference type="EMBL" id="QOQW01000008">
    <property type="protein sequence ID" value="RCK80101.1"/>
    <property type="molecule type" value="Genomic_DNA"/>
</dbReference>
<organism evidence="2 3">
    <name type="scientific">Candidatus Ozemobacter sibiricus</name>
    <dbReference type="NCBI Taxonomy" id="2268124"/>
    <lineage>
        <taxon>Bacteria</taxon>
        <taxon>Candidatus Ozemobacteria</taxon>
        <taxon>Candidatus Ozemobacterales</taxon>
        <taxon>Candidatus Ozemobacteraceae</taxon>
        <taxon>Candidatus Ozemobacter</taxon>
    </lineage>
</organism>
<dbReference type="AlphaFoldDB" id="A0A367ZRY1"/>
<name>A0A367ZRY1_9BACT</name>
<dbReference type="SMART" id="SM00763">
    <property type="entry name" value="AAA_PrkA"/>
    <property type="match status" value="1"/>
</dbReference>
<evidence type="ECO:0000313" key="3">
    <source>
        <dbReference type="Proteomes" id="UP000252355"/>
    </source>
</evidence>
<evidence type="ECO:0000313" key="2">
    <source>
        <dbReference type="EMBL" id="RCK80101.1"/>
    </source>
</evidence>